<dbReference type="SUPFAM" id="SSF53474">
    <property type="entry name" value="alpha/beta-Hydrolases"/>
    <property type="match status" value="1"/>
</dbReference>
<dbReference type="AlphaFoldDB" id="A0AAN2C953"/>
<protein>
    <submittedName>
        <fullName evidence="1">Uncharacterized protein</fullName>
    </submittedName>
</protein>
<dbReference type="InterPro" id="IPR005152">
    <property type="entry name" value="Lipase_secreted"/>
</dbReference>
<dbReference type="EMBL" id="AP025523">
    <property type="protein sequence ID" value="BDE05666.1"/>
    <property type="molecule type" value="Genomic_DNA"/>
</dbReference>
<reference evidence="1 2" key="1">
    <citation type="journal article" date="2022" name="ISME Commun">
        <title>Vulcanimicrobium alpinus gen. nov. sp. nov., the first cultivated representative of the candidate phylum 'Eremiobacterota', is a metabolically versatile aerobic anoxygenic phototroph.</title>
        <authorList>
            <person name="Yabe S."/>
            <person name="Muto K."/>
            <person name="Abe K."/>
            <person name="Yokota A."/>
            <person name="Staudigel H."/>
            <person name="Tebo B.M."/>
        </authorList>
    </citation>
    <scope>NUCLEOTIDE SEQUENCE [LARGE SCALE GENOMIC DNA]</scope>
    <source>
        <strain evidence="1 2">WC8-2</strain>
    </source>
</reference>
<dbReference type="PANTHER" id="PTHR34853">
    <property type="match status" value="1"/>
</dbReference>
<dbReference type="Proteomes" id="UP001317532">
    <property type="component" value="Chromosome"/>
</dbReference>
<dbReference type="Pfam" id="PF03583">
    <property type="entry name" value="LIP"/>
    <property type="match status" value="1"/>
</dbReference>
<dbReference type="PANTHER" id="PTHR34853:SF1">
    <property type="entry name" value="LIPASE 5"/>
    <property type="match status" value="1"/>
</dbReference>
<evidence type="ECO:0000313" key="2">
    <source>
        <dbReference type="Proteomes" id="UP001317532"/>
    </source>
</evidence>
<dbReference type="GO" id="GO:0016042">
    <property type="term" value="P:lipid catabolic process"/>
    <property type="evidence" value="ECO:0007669"/>
    <property type="project" value="InterPro"/>
</dbReference>
<dbReference type="KEGG" id="vab:WPS_09420"/>
<evidence type="ECO:0000313" key="1">
    <source>
        <dbReference type="EMBL" id="BDE05666.1"/>
    </source>
</evidence>
<name>A0AAN2C953_UNVUL</name>
<gene>
    <name evidence="1" type="ORF">WPS_09420</name>
</gene>
<proteinExistence type="predicted"/>
<organism evidence="1 2">
    <name type="scientific">Vulcanimicrobium alpinum</name>
    <dbReference type="NCBI Taxonomy" id="3016050"/>
    <lineage>
        <taxon>Bacteria</taxon>
        <taxon>Bacillati</taxon>
        <taxon>Vulcanimicrobiota</taxon>
        <taxon>Vulcanimicrobiia</taxon>
        <taxon>Vulcanimicrobiales</taxon>
        <taxon>Vulcanimicrobiaceae</taxon>
        <taxon>Vulcanimicrobium</taxon>
    </lineage>
</organism>
<sequence length="193" mass="20290">MNVVGVASGGTPANFKDVLEQFDNNTAANALSSIGLDLMLGINGAWPSFLTPYLNQKGIDAANALKDGCGGQLSQTGADVPTGHFADYTNVADPLNVSTIDAILPKNDLPNGRNPIDPIYVYHSQVDELVPIGDTNSLVRTWCAAGVHVAYYRGLQGDHVSFDATMAPTVFTYLASRFRGGPEATPAGTTTCN</sequence>
<dbReference type="InterPro" id="IPR029058">
    <property type="entry name" value="AB_hydrolase_fold"/>
</dbReference>
<accession>A0AAN2C953</accession>
<dbReference type="GO" id="GO:0004806">
    <property type="term" value="F:triacylglycerol lipase activity"/>
    <property type="evidence" value="ECO:0007669"/>
    <property type="project" value="InterPro"/>
</dbReference>
<dbReference type="Gene3D" id="3.40.50.1820">
    <property type="entry name" value="alpha/beta hydrolase"/>
    <property type="match status" value="1"/>
</dbReference>
<keyword evidence="2" id="KW-1185">Reference proteome</keyword>